<dbReference type="Proteomes" id="UP001374803">
    <property type="component" value="Chromosome"/>
</dbReference>
<evidence type="ECO:0000256" key="1">
    <source>
        <dbReference type="SAM" id="MobiDB-lite"/>
    </source>
</evidence>
<feature type="region of interest" description="Disordered" evidence="1">
    <location>
        <begin position="62"/>
        <end position="88"/>
    </location>
</feature>
<evidence type="ECO:0000313" key="4">
    <source>
        <dbReference type="Proteomes" id="UP001374803"/>
    </source>
</evidence>
<dbReference type="RefSeq" id="WP_394838257.1">
    <property type="nucleotide sequence ID" value="NZ_CP089929.1"/>
</dbReference>
<organism evidence="3 4">
    <name type="scientific">Pendulispora rubella</name>
    <dbReference type="NCBI Taxonomy" id="2741070"/>
    <lineage>
        <taxon>Bacteria</taxon>
        <taxon>Pseudomonadati</taxon>
        <taxon>Myxococcota</taxon>
        <taxon>Myxococcia</taxon>
        <taxon>Myxococcales</taxon>
        <taxon>Sorangiineae</taxon>
        <taxon>Pendulisporaceae</taxon>
        <taxon>Pendulispora</taxon>
    </lineage>
</organism>
<reference evidence="3" key="1">
    <citation type="submission" date="2021-12" db="EMBL/GenBank/DDBJ databases">
        <title>Discovery of the Pendulisporaceae a myxobacterial family with distinct sporulation behavior and unique specialized metabolism.</title>
        <authorList>
            <person name="Garcia R."/>
            <person name="Popoff A."/>
            <person name="Bader C.D."/>
            <person name="Loehr J."/>
            <person name="Walesch S."/>
            <person name="Walt C."/>
            <person name="Boldt J."/>
            <person name="Bunk B."/>
            <person name="Haeckl F.J.F.P.J."/>
            <person name="Gunesch A.P."/>
            <person name="Birkelbach J."/>
            <person name="Nuebel U."/>
            <person name="Pietschmann T."/>
            <person name="Bach T."/>
            <person name="Mueller R."/>
        </authorList>
    </citation>
    <scope>NUCLEOTIDE SEQUENCE</scope>
    <source>
        <strain evidence="3">MSr11367</strain>
    </source>
</reference>
<evidence type="ECO:0000256" key="2">
    <source>
        <dbReference type="SAM" id="Phobius"/>
    </source>
</evidence>
<keyword evidence="4" id="KW-1185">Reference proteome</keyword>
<name>A0ABZ2LCT0_9BACT</name>
<evidence type="ECO:0000313" key="3">
    <source>
        <dbReference type="EMBL" id="WXB08585.1"/>
    </source>
</evidence>
<gene>
    <name evidence="3" type="ORF">LVJ94_15235</name>
</gene>
<accession>A0ABZ2LCT0</accession>
<feature type="transmembrane region" description="Helical" evidence="2">
    <location>
        <begin position="16"/>
        <end position="40"/>
    </location>
</feature>
<sequence>MNVTETENDGLMRKTVVTVVTMLGGAVMILGTASLIALFITKTAVGSSPTAQATPAAQAAAGDGKVGSAGAAGVLRKPQKAPSAGNEI</sequence>
<keyword evidence="2" id="KW-1133">Transmembrane helix</keyword>
<protein>
    <submittedName>
        <fullName evidence="3">Uncharacterized protein</fullName>
    </submittedName>
</protein>
<keyword evidence="2" id="KW-0812">Transmembrane</keyword>
<proteinExistence type="predicted"/>
<keyword evidence="2" id="KW-0472">Membrane</keyword>
<dbReference type="EMBL" id="CP089983">
    <property type="protein sequence ID" value="WXB08585.1"/>
    <property type="molecule type" value="Genomic_DNA"/>
</dbReference>